<dbReference type="InterPro" id="IPR049712">
    <property type="entry name" value="Poly_export"/>
</dbReference>
<sequence>MKFLILVSIFCLSLFSAEPTPAQLQLLQSAGYTQDDVKKALSSTSKEEQIVKKQQIIKNEIENDEIENDEIILQRYASQFFQNKNDIDPYSIPTPKNYLLNYGDKLSVTIFGAVSESFNLNINKDGNITIPQAGEFKLIGLSFYEAKKLITDEIKKAYPNSTDILINISEFTSIQVTVSGLVKAPGLYNLSSFSTIKDALINSGGILPSGSYRNISIKRDGKIIKTFDLYNLVRYGNNSSDIVLKSGDIIIVNSVKKEITIKGEVKNQAIYELNNDESFRTLFNFASGLKAKANKNAIKLKRYKNNTIKVYTLSVNQLYSMKPENGDEIEIFALSAQNANLVKISGNVLIPGEKELPKDNKLSTLLNNELKIFGKNGFFKVDTNYEYALVKNLDISRSFNLKNVLSMKEDIVLKSGDEIIIYNKSEFKEIAYIYANGEIVSDDNRKYDFYEGLKAKDLFSIVNFKTEKEVDEERVALNPDKTKVQVTRIENNKKITHFVDIKTNGNFEIKPYDEINFFDFEQTNEIKRATIKGEIFIPGTYNISKSTTINDLIKLSGGLTKKTLMSRCELARYEVKGDERIRTILSLDLKKAIDLKLPIFEDDEWTIFAIENWNEKRYVELKGEVKYPGKYSIAEGEKLSSVLARAGGFTKYAFVEGSVFTRDEVRKLQIKRLEESLDRLKTKAMQANAMANEAGEDKKSKQNMLIAVTQLEKEADTKKPIGRVSLDLYHDLNRFANSPHNLTLKNLDTLFIPAINDTISVVGEVLNQNTFVYDGKSDAKDYLEKAGGATELADEDYIYIVKANGEARKIENDYFWGNSNDIFKGDTVVVPLRIDTISDIAFAKDVTSILYNLAITAASLKTVGGI</sequence>
<keyword evidence="8" id="KW-0625">Polysaccharide transport</keyword>
<evidence type="ECO:0000256" key="3">
    <source>
        <dbReference type="ARBA" id="ARBA00022448"/>
    </source>
</evidence>
<proteinExistence type="inferred from homology"/>
<evidence type="ECO:0000256" key="8">
    <source>
        <dbReference type="ARBA" id="ARBA00023047"/>
    </source>
</evidence>
<feature type="domain" description="SLBB" evidence="19">
    <location>
        <begin position="175"/>
        <end position="252"/>
    </location>
</feature>
<evidence type="ECO:0000256" key="6">
    <source>
        <dbReference type="ARBA" id="ARBA00022692"/>
    </source>
</evidence>
<evidence type="ECO:0000259" key="17">
    <source>
        <dbReference type="Pfam" id="PF02563"/>
    </source>
</evidence>
<feature type="domain" description="Soluble ligand binding" evidence="18">
    <location>
        <begin position="529"/>
        <end position="578"/>
    </location>
</feature>
<evidence type="ECO:0000256" key="15">
    <source>
        <dbReference type="SAM" id="Coils"/>
    </source>
</evidence>
<comment type="similarity">
    <text evidence="2">Belongs to the BexD/CtrA/VexA family.</text>
</comment>
<evidence type="ECO:0000256" key="12">
    <source>
        <dbReference type="ARBA" id="ARBA00023139"/>
    </source>
</evidence>
<dbReference type="PANTHER" id="PTHR33619:SF3">
    <property type="entry name" value="POLYSACCHARIDE EXPORT PROTEIN GFCE-RELATED"/>
    <property type="match status" value="1"/>
</dbReference>
<feature type="chain" id="PRO_5046457754" evidence="16">
    <location>
        <begin position="23"/>
        <end position="866"/>
    </location>
</feature>
<comment type="caution">
    <text evidence="20">The sequence shown here is derived from an EMBL/GenBank/DDBJ whole genome shotgun (WGS) entry which is preliminary data.</text>
</comment>
<keyword evidence="12" id="KW-0564">Palmitate</keyword>
<evidence type="ECO:0000256" key="16">
    <source>
        <dbReference type="SAM" id="SignalP"/>
    </source>
</evidence>
<dbReference type="InterPro" id="IPR054765">
    <property type="entry name" value="SLBB_dom"/>
</dbReference>
<dbReference type="Proteomes" id="UP000461010">
    <property type="component" value="Unassembled WGS sequence"/>
</dbReference>
<evidence type="ECO:0000259" key="18">
    <source>
        <dbReference type="Pfam" id="PF10531"/>
    </source>
</evidence>
<organism evidence="20 21">
    <name type="scientific">Poseidonibacter ostreae</name>
    <dbReference type="NCBI Taxonomy" id="2654171"/>
    <lineage>
        <taxon>Bacteria</taxon>
        <taxon>Pseudomonadati</taxon>
        <taxon>Campylobacterota</taxon>
        <taxon>Epsilonproteobacteria</taxon>
        <taxon>Campylobacterales</taxon>
        <taxon>Arcobacteraceae</taxon>
        <taxon>Poseidonibacter</taxon>
    </lineage>
</organism>
<dbReference type="EMBL" id="WFKJ01000003">
    <property type="protein sequence ID" value="KAB7892648.1"/>
    <property type="molecule type" value="Genomic_DNA"/>
</dbReference>
<keyword evidence="4" id="KW-1134">Transmembrane beta strand</keyword>
<evidence type="ECO:0000256" key="10">
    <source>
        <dbReference type="ARBA" id="ARBA00023114"/>
    </source>
</evidence>
<dbReference type="RefSeq" id="WP_152187897.1">
    <property type="nucleotide sequence ID" value="NZ_WFKJ01000003.1"/>
</dbReference>
<keyword evidence="11" id="KW-0472">Membrane</keyword>
<evidence type="ECO:0000256" key="9">
    <source>
        <dbReference type="ARBA" id="ARBA00023065"/>
    </source>
</evidence>
<keyword evidence="9" id="KW-0406">Ion transport</keyword>
<dbReference type="Gene3D" id="3.30.1950.10">
    <property type="entry name" value="wza like domain"/>
    <property type="match status" value="1"/>
</dbReference>
<feature type="domain" description="Soluble ligand binding" evidence="18">
    <location>
        <begin position="259"/>
        <end position="302"/>
    </location>
</feature>
<keyword evidence="14" id="KW-0449">Lipoprotein</keyword>
<dbReference type="Gene3D" id="3.10.560.10">
    <property type="entry name" value="Outer membrane lipoprotein wza domain like"/>
    <property type="match status" value="5"/>
</dbReference>
<keyword evidence="6" id="KW-0812">Transmembrane</keyword>
<gene>
    <name evidence="20" type="ORF">GBG18_01970</name>
</gene>
<keyword evidence="21" id="KW-1185">Reference proteome</keyword>
<feature type="signal peptide" evidence="16">
    <location>
        <begin position="1"/>
        <end position="22"/>
    </location>
</feature>
<evidence type="ECO:0000259" key="19">
    <source>
        <dbReference type="Pfam" id="PF22461"/>
    </source>
</evidence>
<evidence type="ECO:0000256" key="5">
    <source>
        <dbReference type="ARBA" id="ARBA00022597"/>
    </source>
</evidence>
<feature type="coiled-coil region" evidence="15">
    <location>
        <begin position="670"/>
        <end position="697"/>
    </location>
</feature>
<reference evidence="20 21" key="1">
    <citation type="submission" date="2019-10" db="EMBL/GenBank/DDBJ databases">
        <title>Poseidonibacter ostreae sp. nov., isolated from the gut of the Ostrea denselamellosa.</title>
        <authorList>
            <person name="Choi A."/>
        </authorList>
    </citation>
    <scope>NUCLEOTIDE SEQUENCE [LARGE SCALE GENOMIC DNA]</scope>
    <source>
        <strain evidence="20 21">SJOD-M-5</strain>
    </source>
</reference>
<dbReference type="Pfam" id="PF10531">
    <property type="entry name" value="SLBB"/>
    <property type="match status" value="4"/>
</dbReference>
<evidence type="ECO:0000313" key="20">
    <source>
        <dbReference type="EMBL" id="KAB7892648.1"/>
    </source>
</evidence>
<evidence type="ECO:0000256" key="7">
    <source>
        <dbReference type="ARBA" id="ARBA00022729"/>
    </source>
</evidence>
<dbReference type="InterPro" id="IPR019554">
    <property type="entry name" value="Soluble_ligand-bd"/>
</dbReference>
<feature type="domain" description="Soluble ligand binding" evidence="18">
    <location>
        <begin position="619"/>
        <end position="651"/>
    </location>
</feature>
<dbReference type="Pfam" id="PF02563">
    <property type="entry name" value="Poly_export"/>
    <property type="match status" value="1"/>
</dbReference>
<comment type="subcellular location">
    <subcellularLocation>
        <location evidence="1">Cell outer membrane</location>
        <topology evidence="1">Multi-pass membrane protein</topology>
    </subcellularLocation>
</comment>
<keyword evidence="10" id="KW-0626">Porin</keyword>
<evidence type="ECO:0000256" key="2">
    <source>
        <dbReference type="ARBA" id="ARBA00009450"/>
    </source>
</evidence>
<keyword evidence="13" id="KW-0998">Cell outer membrane</keyword>
<dbReference type="InterPro" id="IPR003715">
    <property type="entry name" value="Poly_export_N"/>
</dbReference>
<name>A0ABQ6VSW3_9BACT</name>
<evidence type="ECO:0000256" key="1">
    <source>
        <dbReference type="ARBA" id="ARBA00004571"/>
    </source>
</evidence>
<dbReference type="PANTHER" id="PTHR33619">
    <property type="entry name" value="POLYSACCHARIDE EXPORT PROTEIN GFCE-RELATED"/>
    <property type="match status" value="1"/>
</dbReference>
<protein>
    <submittedName>
        <fullName evidence="20">Uncharacterized protein</fullName>
    </submittedName>
</protein>
<feature type="domain" description="Soluble ligand binding" evidence="18">
    <location>
        <begin position="759"/>
        <end position="806"/>
    </location>
</feature>
<keyword evidence="15" id="KW-0175">Coiled coil</keyword>
<evidence type="ECO:0000256" key="13">
    <source>
        <dbReference type="ARBA" id="ARBA00023237"/>
    </source>
</evidence>
<evidence type="ECO:0000256" key="4">
    <source>
        <dbReference type="ARBA" id="ARBA00022452"/>
    </source>
</evidence>
<evidence type="ECO:0000256" key="11">
    <source>
        <dbReference type="ARBA" id="ARBA00023136"/>
    </source>
</evidence>
<feature type="domain" description="Polysaccharide export protein N-terminal" evidence="17">
    <location>
        <begin position="93"/>
        <end position="167"/>
    </location>
</feature>
<keyword evidence="5" id="KW-0762">Sugar transport</keyword>
<accession>A0ABQ6VSW3</accession>
<evidence type="ECO:0000313" key="21">
    <source>
        <dbReference type="Proteomes" id="UP000461010"/>
    </source>
</evidence>
<evidence type="ECO:0000256" key="14">
    <source>
        <dbReference type="ARBA" id="ARBA00023288"/>
    </source>
</evidence>
<dbReference type="Pfam" id="PF22461">
    <property type="entry name" value="SLBB_2"/>
    <property type="match status" value="1"/>
</dbReference>
<keyword evidence="7 16" id="KW-0732">Signal</keyword>
<keyword evidence="3" id="KW-0813">Transport</keyword>